<dbReference type="GO" id="GO:0036038">
    <property type="term" value="C:MKS complex"/>
    <property type="evidence" value="ECO:0007669"/>
    <property type="project" value="InterPro"/>
</dbReference>
<dbReference type="InterPro" id="IPR019170">
    <property type="entry name" value="Meckelin"/>
</dbReference>
<feature type="non-terminal residue" evidence="1">
    <location>
        <position position="1"/>
    </location>
</feature>
<dbReference type="PANTHER" id="PTHR21274">
    <property type="entry name" value="MECKELIN"/>
    <property type="match status" value="1"/>
</dbReference>
<dbReference type="EMBL" id="GEDC01025730">
    <property type="protein sequence ID" value="JAS11568.1"/>
    <property type="molecule type" value="Transcribed_RNA"/>
</dbReference>
<sequence length="188" mass="21303">GHRGLLPASDQQTFQMFIPNQLRLFYNKLVPHQNLSNKLPASVSAAFRMKMEKFGNNVDSDQTGNAYNNMNKFLAAFLEHALKDLDYEVRDKLFVEALFDIEFSDSPGRGVLYVDNGHSFDKVLFYGNELTLASFNLVLFCFVQILSSDVLLASIVTAFVSKFVSIVRKFGGRKNLSKKSLIDERFLV</sequence>
<dbReference type="AlphaFoldDB" id="A0A1B6CDU9"/>
<dbReference type="PANTHER" id="PTHR21274:SF0">
    <property type="entry name" value="MECKELIN"/>
    <property type="match status" value="1"/>
</dbReference>
<evidence type="ECO:0000313" key="1">
    <source>
        <dbReference type="EMBL" id="JAS11568.1"/>
    </source>
</evidence>
<protein>
    <recommendedName>
        <fullName evidence="2">Meckelin</fullName>
    </recommendedName>
</protein>
<gene>
    <name evidence="1" type="ORF">g.21582</name>
</gene>
<organism evidence="1">
    <name type="scientific">Clastoptera arizonana</name>
    <name type="common">Arizona spittle bug</name>
    <dbReference type="NCBI Taxonomy" id="38151"/>
    <lineage>
        <taxon>Eukaryota</taxon>
        <taxon>Metazoa</taxon>
        <taxon>Ecdysozoa</taxon>
        <taxon>Arthropoda</taxon>
        <taxon>Hexapoda</taxon>
        <taxon>Insecta</taxon>
        <taxon>Pterygota</taxon>
        <taxon>Neoptera</taxon>
        <taxon>Paraneoptera</taxon>
        <taxon>Hemiptera</taxon>
        <taxon>Auchenorrhyncha</taxon>
        <taxon>Cercopoidea</taxon>
        <taxon>Clastopteridae</taxon>
        <taxon>Clastoptera</taxon>
    </lineage>
</organism>
<evidence type="ECO:0008006" key="2">
    <source>
        <dbReference type="Google" id="ProtNLM"/>
    </source>
</evidence>
<accession>A0A1B6CDU9</accession>
<dbReference type="GO" id="GO:0060271">
    <property type="term" value="P:cilium assembly"/>
    <property type="evidence" value="ECO:0007669"/>
    <property type="project" value="InterPro"/>
</dbReference>
<reference evidence="1" key="1">
    <citation type="submission" date="2015-12" db="EMBL/GenBank/DDBJ databases">
        <title>De novo transcriptome assembly of four potential Pierce s Disease insect vectors from Arizona vineyards.</title>
        <authorList>
            <person name="Tassone E.E."/>
        </authorList>
    </citation>
    <scope>NUCLEOTIDE SEQUENCE</scope>
</reference>
<dbReference type="Pfam" id="PF09773">
    <property type="entry name" value="Meckelin"/>
    <property type="match status" value="1"/>
</dbReference>
<name>A0A1B6CDU9_9HEMI</name>
<proteinExistence type="predicted"/>